<evidence type="ECO:0000313" key="2">
    <source>
        <dbReference type="EnsemblProtists" id="EOD22637"/>
    </source>
</evidence>
<reference evidence="3" key="1">
    <citation type="journal article" date="2013" name="Nature">
        <title>Pan genome of the phytoplankton Emiliania underpins its global distribution.</title>
        <authorList>
            <person name="Read B.A."/>
            <person name="Kegel J."/>
            <person name="Klute M.J."/>
            <person name="Kuo A."/>
            <person name="Lefebvre S.C."/>
            <person name="Maumus F."/>
            <person name="Mayer C."/>
            <person name="Miller J."/>
            <person name="Monier A."/>
            <person name="Salamov A."/>
            <person name="Young J."/>
            <person name="Aguilar M."/>
            <person name="Claverie J.M."/>
            <person name="Frickenhaus S."/>
            <person name="Gonzalez K."/>
            <person name="Herman E.K."/>
            <person name="Lin Y.C."/>
            <person name="Napier J."/>
            <person name="Ogata H."/>
            <person name="Sarno A.F."/>
            <person name="Shmutz J."/>
            <person name="Schroeder D."/>
            <person name="de Vargas C."/>
            <person name="Verret F."/>
            <person name="von Dassow P."/>
            <person name="Valentin K."/>
            <person name="Van de Peer Y."/>
            <person name="Wheeler G."/>
            <person name="Dacks J.B."/>
            <person name="Delwiche C.F."/>
            <person name="Dyhrman S.T."/>
            <person name="Glockner G."/>
            <person name="John U."/>
            <person name="Richards T."/>
            <person name="Worden A.Z."/>
            <person name="Zhang X."/>
            <person name="Grigoriev I.V."/>
            <person name="Allen A.E."/>
            <person name="Bidle K."/>
            <person name="Borodovsky M."/>
            <person name="Bowler C."/>
            <person name="Brownlee C."/>
            <person name="Cock J.M."/>
            <person name="Elias M."/>
            <person name="Gladyshev V.N."/>
            <person name="Groth M."/>
            <person name="Guda C."/>
            <person name="Hadaegh A."/>
            <person name="Iglesias-Rodriguez M.D."/>
            <person name="Jenkins J."/>
            <person name="Jones B.M."/>
            <person name="Lawson T."/>
            <person name="Leese F."/>
            <person name="Lindquist E."/>
            <person name="Lobanov A."/>
            <person name="Lomsadze A."/>
            <person name="Malik S.B."/>
            <person name="Marsh M.E."/>
            <person name="Mackinder L."/>
            <person name="Mock T."/>
            <person name="Mueller-Roeber B."/>
            <person name="Pagarete A."/>
            <person name="Parker M."/>
            <person name="Probert I."/>
            <person name="Quesneville H."/>
            <person name="Raines C."/>
            <person name="Rensing S.A."/>
            <person name="Riano-Pachon D.M."/>
            <person name="Richier S."/>
            <person name="Rokitta S."/>
            <person name="Shiraiwa Y."/>
            <person name="Soanes D.M."/>
            <person name="van der Giezen M."/>
            <person name="Wahlund T.M."/>
            <person name="Williams B."/>
            <person name="Wilson W."/>
            <person name="Wolfe G."/>
            <person name="Wurch L.L."/>
        </authorList>
    </citation>
    <scope>NUCLEOTIDE SEQUENCE</scope>
</reference>
<sequence length="652" mass="69402">MLPTAAERGFAAADVPLVTAQSGDSAPPRRFSFAIVQAKLSRCATPFVAGAQAAGRCSSRCSLKRRTACCLVLTPVISLALALTLALAVLPLCVQMFMDAATISLVNCSLGPADATGIDVAIALRLDNGGPVAATIRAFDAVLHTQADGAEAGAEIGRLSFPTLPMAASAPTLLSTTSRLRVSSAAAFRAATAPLLRGEASEWVVRGEATVQVLGRSVRVRLRKRLRMPATRMEEMRATDVSIERGDNATGVLTVASRVSFFSRSSLELVQMGALRVHAYYDAGANDPAVPAAERRARAGRLSSSSVRVGTVLLPNYELRAGYNELEEQIHFDQSLGVEAQEAIGHFFGRWLSGYEQTLLCVGPVGNEAVFLDNISVTTTEVLGVPTPLFTGGLMAEEHTVRGWDVTTGASCDTFQQQTGRCVKGAVVYGKAPGRRSLLFRDLVYDAFFDAPFEYSATMRVHAGPLPIKFASFACRPSDKFARLRSVPGMWAFAPGHNHSYSPDPAVAQRQRLADSTVVLEGRPTEGAFFLAAEPQPGQANETDPSGRTGPCVLGLKDVDPFDCCFTTRFTAAACYYQARGEDSIPITASGNATLVVDDWELPAANFGATIARVPIGFTSALTDFRVGINGGPLGRQFFLEFTCEDIAFPPA</sequence>
<dbReference type="GO" id="GO:0016020">
    <property type="term" value="C:membrane"/>
    <property type="evidence" value="ECO:0007669"/>
    <property type="project" value="TreeGrafter"/>
</dbReference>
<protein>
    <submittedName>
        <fullName evidence="2">Uncharacterized protein</fullName>
    </submittedName>
</protein>
<dbReference type="AlphaFoldDB" id="A0A0D3JGK2"/>
<proteinExistence type="predicted"/>
<dbReference type="KEGG" id="ehx:EMIHUDRAFT_444225"/>
<dbReference type="RefSeq" id="XP_005775066.1">
    <property type="nucleotide sequence ID" value="XM_005775009.1"/>
</dbReference>
<keyword evidence="1" id="KW-0472">Membrane</keyword>
<dbReference type="STRING" id="2903.R1CJ83"/>
<dbReference type="Proteomes" id="UP000013827">
    <property type="component" value="Unassembled WGS sequence"/>
</dbReference>
<dbReference type="EnsemblProtists" id="EOD22637">
    <property type="protein sequence ID" value="EOD22637"/>
    <property type="gene ID" value="EMIHUDRAFT_444225"/>
</dbReference>
<dbReference type="GeneID" id="17268184"/>
<organism evidence="2 3">
    <name type="scientific">Emiliania huxleyi (strain CCMP1516)</name>
    <dbReference type="NCBI Taxonomy" id="280463"/>
    <lineage>
        <taxon>Eukaryota</taxon>
        <taxon>Haptista</taxon>
        <taxon>Haptophyta</taxon>
        <taxon>Prymnesiophyceae</taxon>
        <taxon>Isochrysidales</taxon>
        <taxon>Noelaerhabdaceae</taxon>
        <taxon>Emiliania</taxon>
    </lineage>
</organism>
<dbReference type="PaxDb" id="2903-EOD22637"/>
<keyword evidence="3" id="KW-1185">Reference proteome</keyword>
<dbReference type="PANTHER" id="PTHR35895">
    <property type="entry name" value="CHROMOSOME 16, WHOLE GENOME SHOTGUN SEQUENCE"/>
    <property type="match status" value="1"/>
</dbReference>
<keyword evidence="1" id="KW-0812">Transmembrane</keyword>
<dbReference type="HOGENOM" id="CLU_405159_0_0_1"/>
<name>A0A0D3JGK2_EMIH1</name>
<dbReference type="InterPro" id="IPR046368">
    <property type="entry name" value="Tag1"/>
</dbReference>
<accession>A0A0D3JGK2</accession>
<keyword evidence="1" id="KW-1133">Transmembrane helix</keyword>
<dbReference type="PANTHER" id="PTHR35895:SF1">
    <property type="entry name" value="LIPID-BINDING SERUM GLYCOPROTEIN C-TERMINAL DOMAIN-CONTAINING PROTEIN"/>
    <property type="match status" value="1"/>
</dbReference>
<evidence type="ECO:0000256" key="1">
    <source>
        <dbReference type="SAM" id="Phobius"/>
    </source>
</evidence>
<feature type="transmembrane region" description="Helical" evidence="1">
    <location>
        <begin position="68"/>
        <end position="90"/>
    </location>
</feature>
<evidence type="ECO:0000313" key="3">
    <source>
        <dbReference type="Proteomes" id="UP000013827"/>
    </source>
</evidence>
<reference evidence="2" key="2">
    <citation type="submission" date="2024-10" db="UniProtKB">
        <authorList>
            <consortium name="EnsemblProtists"/>
        </authorList>
    </citation>
    <scope>IDENTIFICATION</scope>
</reference>